<keyword evidence="6" id="KW-1185">Reference proteome</keyword>
<dbReference type="EMBL" id="FMWD01000016">
    <property type="protein sequence ID" value="SCZ67731.1"/>
    <property type="molecule type" value="Genomic_DNA"/>
</dbReference>
<dbReference type="Gene3D" id="1.10.287.470">
    <property type="entry name" value="Helix hairpin bin"/>
    <property type="match status" value="1"/>
</dbReference>
<dbReference type="SUPFAM" id="SSF111369">
    <property type="entry name" value="HlyD-like secretion proteins"/>
    <property type="match status" value="1"/>
</dbReference>
<sequence length="367" mass="40111">MAKRFVAVTLFLLVIFGGIFGFKYLQMQGMAAEMAKPQPPAVVSTTEVRQETWRPSLRAVGSLTAVRGIDVASEVAGKVSRVTFESGAVVDVGTPLIELDATVDRATLEGAKADRRLALVQLRRSEDLLGRQAISKSQHDEAQAKYDAADARVAEQEERIAQKSIRAPFAGVLGIRRINLGQYISPGARIVSLQALDPIYVDYALPERNFSEMRKGLPIEVRADAYADEVFKGRITAIDSGIDVGTRTIRLRASLDNPDGRLRPGMFVEVLTFNKESREVLTVPRTAVSFNTYGSFLYAVTEEEDGTLRAKRQQVTTGKVREGRVVVTEGLQAGQQVVRAGLVKLRDGQAITADNSVELDDAEVTTE</sequence>
<feature type="coiled-coil region" evidence="2">
    <location>
        <begin position="139"/>
        <end position="166"/>
    </location>
</feature>
<dbReference type="GO" id="GO:0015562">
    <property type="term" value="F:efflux transmembrane transporter activity"/>
    <property type="evidence" value="ECO:0007669"/>
    <property type="project" value="TreeGrafter"/>
</dbReference>
<dbReference type="Gene3D" id="2.40.420.20">
    <property type="match status" value="1"/>
</dbReference>
<dbReference type="InterPro" id="IPR058637">
    <property type="entry name" value="YknX-like_C"/>
</dbReference>
<dbReference type="InterPro" id="IPR006143">
    <property type="entry name" value="RND_pump_MFP"/>
</dbReference>
<dbReference type="AlphaFoldDB" id="A0A1G5R2Q3"/>
<keyword evidence="2" id="KW-0175">Coiled coil</keyword>
<comment type="similarity">
    <text evidence="1">Belongs to the membrane fusion protein (MFP) (TC 8.A.1) family.</text>
</comment>
<evidence type="ECO:0000256" key="1">
    <source>
        <dbReference type="ARBA" id="ARBA00009477"/>
    </source>
</evidence>
<dbReference type="Pfam" id="PF25989">
    <property type="entry name" value="YknX_C"/>
    <property type="match status" value="1"/>
</dbReference>
<organism evidence="5 6">
    <name type="scientific">Thiohalomonas denitrificans</name>
    <dbReference type="NCBI Taxonomy" id="415747"/>
    <lineage>
        <taxon>Bacteria</taxon>
        <taxon>Pseudomonadati</taxon>
        <taxon>Pseudomonadota</taxon>
        <taxon>Gammaproteobacteria</taxon>
        <taxon>Thiohalomonadales</taxon>
        <taxon>Thiohalomonadaceae</taxon>
        <taxon>Thiohalomonas</taxon>
    </lineage>
</organism>
<dbReference type="RefSeq" id="WP_092999166.1">
    <property type="nucleotide sequence ID" value="NZ_FMWD01000016.1"/>
</dbReference>
<dbReference type="NCBIfam" id="TIGR01730">
    <property type="entry name" value="RND_mfp"/>
    <property type="match status" value="1"/>
</dbReference>
<evidence type="ECO:0000259" key="3">
    <source>
        <dbReference type="Pfam" id="PF25954"/>
    </source>
</evidence>
<proteinExistence type="inferred from homology"/>
<dbReference type="InterPro" id="IPR058792">
    <property type="entry name" value="Beta-barrel_RND_2"/>
</dbReference>
<dbReference type="PANTHER" id="PTHR30469">
    <property type="entry name" value="MULTIDRUG RESISTANCE PROTEIN MDTA"/>
    <property type="match status" value="1"/>
</dbReference>
<dbReference type="GO" id="GO:1990281">
    <property type="term" value="C:efflux pump complex"/>
    <property type="evidence" value="ECO:0007669"/>
    <property type="project" value="TreeGrafter"/>
</dbReference>
<dbReference type="Gene3D" id="2.40.30.170">
    <property type="match status" value="1"/>
</dbReference>
<dbReference type="Pfam" id="PF25954">
    <property type="entry name" value="Beta-barrel_RND_2"/>
    <property type="match status" value="1"/>
</dbReference>
<dbReference type="PANTHER" id="PTHR30469:SF11">
    <property type="entry name" value="BLL4320 PROTEIN"/>
    <property type="match status" value="1"/>
</dbReference>
<dbReference type="STRING" id="415747.SAMN03097708_03189"/>
<dbReference type="Proteomes" id="UP000199648">
    <property type="component" value="Unassembled WGS sequence"/>
</dbReference>
<feature type="domain" description="YknX-like C-terminal permuted SH3-like" evidence="4">
    <location>
        <begin position="280"/>
        <end position="352"/>
    </location>
</feature>
<feature type="domain" description="CusB-like beta-barrel" evidence="3">
    <location>
        <begin position="199"/>
        <end position="270"/>
    </location>
</feature>
<evidence type="ECO:0000313" key="6">
    <source>
        <dbReference type="Proteomes" id="UP000199648"/>
    </source>
</evidence>
<protein>
    <submittedName>
        <fullName evidence="5">Membrane fusion protein, multidrug efflux system</fullName>
    </submittedName>
</protein>
<accession>A0A1G5R2Q3</accession>
<reference evidence="5 6" key="1">
    <citation type="submission" date="2016-10" db="EMBL/GenBank/DDBJ databases">
        <authorList>
            <person name="de Groot N.N."/>
        </authorList>
    </citation>
    <scope>NUCLEOTIDE SEQUENCE [LARGE SCALE GENOMIC DNA]</scope>
    <source>
        <strain evidence="5 6">HLD2</strain>
    </source>
</reference>
<evidence type="ECO:0000256" key="2">
    <source>
        <dbReference type="SAM" id="Coils"/>
    </source>
</evidence>
<evidence type="ECO:0000259" key="4">
    <source>
        <dbReference type="Pfam" id="PF25989"/>
    </source>
</evidence>
<evidence type="ECO:0000313" key="5">
    <source>
        <dbReference type="EMBL" id="SCZ67731.1"/>
    </source>
</evidence>
<dbReference type="FunFam" id="2.40.30.170:FF:000010">
    <property type="entry name" value="Efflux RND transporter periplasmic adaptor subunit"/>
    <property type="match status" value="1"/>
</dbReference>
<dbReference type="Gene3D" id="2.40.50.100">
    <property type="match status" value="1"/>
</dbReference>
<name>A0A1G5R2Q3_9GAMM</name>
<dbReference type="OrthoDB" id="9806939at2"/>
<gene>
    <name evidence="5" type="ORF">SAMN03097708_03189</name>
</gene>